<sequence length="521" mass="61979">MSENTNLFVIKTNRNKNYSLINLNCVQDKNLSWKAKGIHSYFITRPNNWEIKTKDLFGRSTNGIKSLYSGVNELITAKYLFRIQKRDKKKQIKKHGYFATEAPSTVEEIKKLLDEEWEMVTSLRNSEKLQVQKVLVAKCNVYRDNKDNKGDNKDPSSFVSEDLRSDPETKDCRFLERQFTPDLDIYTKDPNPKLLQIISPVVKPRIYRESIDPFKLFTNSAKELFLFWNSLGKPLPFHRTDLKSKTFVRSLKHLDKLLLKYSESEIMRSMENYKFVLEIDPGVLSFSMGRIVSLEEFMEFSGLLLKKRIKRNPLLIGMDSWFLECLKPREELVIKWSKIIPDEHSEETKELKRLWKEFGGRKLDAVDDENTFRRISKRAYDYFESLNGKYQWGITERYPINRMHYLFDVLQAEDQNWEYMQPQFLLSPKMFSEKLPMYWNKICMPEALTKYDLYEIKNKGITREINEFNSHFSYDQNNSREKTLAIIAAKQEELRKNPNQDQDQNYDYDECCKGDFIKERL</sequence>
<dbReference type="EMBL" id="MT143633">
    <property type="protein sequence ID" value="QJA99178.1"/>
    <property type="molecule type" value="Genomic_DNA"/>
</dbReference>
<organism evidence="2">
    <name type="scientific">viral metagenome</name>
    <dbReference type="NCBI Taxonomy" id="1070528"/>
    <lineage>
        <taxon>unclassified sequences</taxon>
        <taxon>metagenomes</taxon>
        <taxon>organismal metagenomes</taxon>
    </lineage>
</organism>
<proteinExistence type="predicted"/>
<evidence type="ECO:0000256" key="1">
    <source>
        <dbReference type="SAM" id="MobiDB-lite"/>
    </source>
</evidence>
<name>A0A6M3M2X4_9ZZZZ</name>
<reference evidence="2" key="1">
    <citation type="submission" date="2020-03" db="EMBL/GenBank/DDBJ databases">
        <title>The deep terrestrial virosphere.</title>
        <authorList>
            <person name="Holmfeldt K."/>
            <person name="Nilsson E."/>
            <person name="Simone D."/>
            <person name="Lopez-Fernandez M."/>
            <person name="Wu X."/>
            <person name="de Brujin I."/>
            <person name="Lundin D."/>
            <person name="Andersson A."/>
            <person name="Bertilsson S."/>
            <person name="Dopson M."/>
        </authorList>
    </citation>
    <scope>NUCLEOTIDE SEQUENCE</scope>
    <source>
        <strain evidence="2">MM171A01268</strain>
        <strain evidence="3">MM171B00579</strain>
    </source>
</reference>
<accession>A0A6M3M2X4</accession>
<dbReference type="EMBL" id="MT143857">
    <property type="protein sequence ID" value="QJB03712.1"/>
    <property type="molecule type" value="Genomic_DNA"/>
</dbReference>
<evidence type="ECO:0000313" key="3">
    <source>
        <dbReference type="EMBL" id="QJB03712.1"/>
    </source>
</evidence>
<protein>
    <submittedName>
        <fullName evidence="2">Uncharacterized protein</fullName>
    </submittedName>
</protein>
<evidence type="ECO:0000313" key="2">
    <source>
        <dbReference type="EMBL" id="QJA99178.1"/>
    </source>
</evidence>
<feature type="region of interest" description="Disordered" evidence="1">
    <location>
        <begin position="146"/>
        <end position="165"/>
    </location>
</feature>
<dbReference type="AlphaFoldDB" id="A0A6M3M2X4"/>
<gene>
    <name evidence="2" type="ORF">MM171A01268_0007</name>
    <name evidence="3" type="ORF">MM171B00579_0014</name>
</gene>